<dbReference type="AlphaFoldDB" id="W4K113"/>
<dbReference type="KEGG" id="hir:HETIRDRAFT_117369"/>
<evidence type="ECO:0000259" key="1">
    <source>
        <dbReference type="Pfam" id="PF17109"/>
    </source>
</evidence>
<accession>W4K113</accession>
<dbReference type="Pfam" id="PF17109">
    <property type="entry name" value="Goodbye"/>
    <property type="match status" value="1"/>
</dbReference>
<keyword evidence="3" id="KW-1185">Reference proteome</keyword>
<dbReference type="InterPro" id="IPR031350">
    <property type="entry name" value="Goodbye_dom"/>
</dbReference>
<reference evidence="2 3" key="1">
    <citation type="journal article" date="2012" name="New Phytol.">
        <title>Insight into trade-off between wood decay and parasitism from the genome of a fungal forest pathogen.</title>
        <authorList>
            <person name="Olson A."/>
            <person name="Aerts A."/>
            <person name="Asiegbu F."/>
            <person name="Belbahri L."/>
            <person name="Bouzid O."/>
            <person name="Broberg A."/>
            <person name="Canback B."/>
            <person name="Coutinho P.M."/>
            <person name="Cullen D."/>
            <person name="Dalman K."/>
            <person name="Deflorio G."/>
            <person name="van Diepen L.T."/>
            <person name="Dunand C."/>
            <person name="Duplessis S."/>
            <person name="Durling M."/>
            <person name="Gonthier P."/>
            <person name="Grimwood J."/>
            <person name="Fossdal C.G."/>
            <person name="Hansson D."/>
            <person name="Henrissat B."/>
            <person name="Hietala A."/>
            <person name="Himmelstrand K."/>
            <person name="Hoffmeister D."/>
            <person name="Hogberg N."/>
            <person name="James T.Y."/>
            <person name="Karlsson M."/>
            <person name="Kohler A."/>
            <person name="Kues U."/>
            <person name="Lee Y.H."/>
            <person name="Lin Y.C."/>
            <person name="Lind M."/>
            <person name="Lindquist E."/>
            <person name="Lombard V."/>
            <person name="Lucas S."/>
            <person name="Lunden K."/>
            <person name="Morin E."/>
            <person name="Murat C."/>
            <person name="Park J."/>
            <person name="Raffaello T."/>
            <person name="Rouze P."/>
            <person name="Salamov A."/>
            <person name="Schmutz J."/>
            <person name="Solheim H."/>
            <person name="Stahlberg J."/>
            <person name="Velez H."/>
            <person name="de Vries R.P."/>
            <person name="Wiebenga A."/>
            <person name="Woodward S."/>
            <person name="Yakovlev I."/>
            <person name="Garbelotto M."/>
            <person name="Martin F."/>
            <person name="Grigoriev I.V."/>
            <person name="Stenlid J."/>
        </authorList>
    </citation>
    <scope>NUCLEOTIDE SEQUENCE [LARGE SCALE GENOMIC DNA]</scope>
    <source>
        <strain evidence="2 3">TC 32-1</strain>
    </source>
</reference>
<evidence type="ECO:0000313" key="3">
    <source>
        <dbReference type="Proteomes" id="UP000030671"/>
    </source>
</evidence>
<feature type="domain" description="Fungal STAND N-terminal Goodbye" evidence="1">
    <location>
        <begin position="37"/>
        <end position="159"/>
    </location>
</feature>
<dbReference type="EMBL" id="KI925460">
    <property type="protein sequence ID" value="ETW79404.1"/>
    <property type="molecule type" value="Genomic_DNA"/>
</dbReference>
<evidence type="ECO:0000313" key="2">
    <source>
        <dbReference type="EMBL" id="ETW79404.1"/>
    </source>
</evidence>
<name>W4K113_HETIT</name>
<proteinExistence type="predicted"/>
<gene>
    <name evidence="2" type="ORF">HETIRDRAFT_117369</name>
</gene>
<organism evidence="2 3">
    <name type="scientific">Heterobasidion irregulare (strain TC 32-1)</name>
    <dbReference type="NCBI Taxonomy" id="747525"/>
    <lineage>
        <taxon>Eukaryota</taxon>
        <taxon>Fungi</taxon>
        <taxon>Dikarya</taxon>
        <taxon>Basidiomycota</taxon>
        <taxon>Agaricomycotina</taxon>
        <taxon>Agaricomycetes</taxon>
        <taxon>Russulales</taxon>
        <taxon>Bondarzewiaceae</taxon>
        <taxon>Heterobasidion</taxon>
        <taxon>Heterobasidion annosum species complex</taxon>
    </lineage>
</organism>
<sequence>MALWIEEESESTHSGSVGGKRVYMTASESNAQFAAIWASALEEYKRNTNKDPTLTPLEGDSPDVLLAIIDEKQLREKSSEKLSSAYWSWNLCSLRRPGKAQHWRVLRVLRQSLTFLLSKAIFVAIRILLGAAKNVTAKYDAILDVFGEMGDFLDRLRIHLQQGITAPMRNIFVEIISQMLRTFGIFTKSMKRNRLSEQFDGAFKGLHGDTLLAHYFRGVFDMDDNVKGALEKLRVLSNQELQMATTVTLVNTTEIVNRLQDEFEIKIRAWLSLPDPFTNYNTASHTRSLT</sequence>
<dbReference type="GeneID" id="20666552"/>
<protein>
    <recommendedName>
        <fullName evidence="1">Fungal STAND N-terminal Goodbye domain-containing protein</fullName>
    </recommendedName>
</protein>
<dbReference type="Proteomes" id="UP000030671">
    <property type="component" value="Unassembled WGS sequence"/>
</dbReference>
<dbReference type="RefSeq" id="XP_009547991.1">
    <property type="nucleotide sequence ID" value="XM_009549696.1"/>
</dbReference>
<dbReference type="HOGENOM" id="CLU_959953_0_0_1"/>
<dbReference type="InParanoid" id="W4K113"/>
<dbReference type="OrthoDB" id="448455at2759"/>